<evidence type="ECO:0000259" key="1">
    <source>
        <dbReference type="Pfam" id="PF01926"/>
    </source>
</evidence>
<proteinExistence type="predicted"/>
<dbReference type="InterPro" id="IPR041606">
    <property type="entry name" value="HydF_dimer"/>
</dbReference>
<dbReference type="SUPFAM" id="SSF52540">
    <property type="entry name" value="P-loop containing nucleoside triphosphate hydrolases"/>
    <property type="match status" value="1"/>
</dbReference>
<dbReference type="AlphaFoldDB" id="A0A9D9J2W3"/>
<evidence type="ECO:0000259" key="3">
    <source>
        <dbReference type="Pfam" id="PF18133"/>
    </source>
</evidence>
<dbReference type="PANTHER" id="PTHR42714:SF6">
    <property type="entry name" value="TRANSLATION INITIATION FACTOR IF-2"/>
    <property type="match status" value="1"/>
</dbReference>
<dbReference type="EMBL" id="JADILX010000068">
    <property type="protein sequence ID" value="MBO8485551.1"/>
    <property type="molecule type" value="Genomic_DNA"/>
</dbReference>
<comment type="caution">
    <text evidence="4">The sequence shown here is derived from an EMBL/GenBank/DDBJ whole genome shotgun (WGS) entry which is preliminary data.</text>
</comment>
<dbReference type="NCBIfam" id="TIGR03918">
    <property type="entry name" value="GTP_HydF"/>
    <property type="match status" value="1"/>
</dbReference>
<dbReference type="CDD" id="cd00880">
    <property type="entry name" value="Era_like"/>
    <property type="match status" value="1"/>
</dbReference>
<name>A0A9D9J2W3_9BACT</name>
<dbReference type="Gene3D" id="3.40.50.11420">
    <property type="match status" value="1"/>
</dbReference>
<dbReference type="PANTHER" id="PTHR42714">
    <property type="entry name" value="TRNA MODIFICATION GTPASE GTPBP3"/>
    <property type="match status" value="1"/>
</dbReference>
<dbReference type="GO" id="GO:0030488">
    <property type="term" value="P:tRNA methylation"/>
    <property type="evidence" value="ECO:0007669"/>
    <property type="project" value="TreeGrafter"/>
</dbReference>
<dbReference type="Pfam" id="PF01926">
    <property type="entry name" value="MMR_HSR1"/>
    <property type="match status" value="1"/>
</dbReference>
<dbReference type="InterPro" id="IPR027417">
    <property type="entry name" value="P-loop_NTPase"/>
</dbReference>
<dbReference type="InterPro" id="IPR023873">
    <property type="entry name" value="FeFe-hyd_GTPase_HydF"/>
</dbReference>
<dbReference type="Pfam" id="PF18128">
    <property type="entry name" value="HydF_dimer"/>
    <property type="match status" value="1"/>
</dbReference>
<feature type="domain" description="Hydrogen maturase F tetramerization" evidence="3">
    <location>
        <begin position="301"/>
        <end position="413"/>
    </location>
</feature>
<dbReference type="Gene3D" id="3.40.50.300">
    <property type="entry name" value="P-loop containing nucleotide triphosphate hydrolases"/>
    <property type="match status" value="1"/>
</dbReference>
<organism evidence="4 5">
    <name type="scientific">Candidatus Cryptobacteroides excrementavium</name>
    <dbReference type="NCBI Taxonomy" id="2840759"/>
    <lineage>
        <taxon>Bacteria</taxon>
        <taxon>Pseudomonadati</taxon>
        <taxon>Bacteroidota</taxon>
        <taxon>Bacteroidia</taxon>
        <taxon>Bacteroidales</taxon>
        <taxon>Candidatus Cryptobacteroides</taxon>
    </lineage>
</organism>
<dbReference type="InterPro" id="IPR006073">
    <property type="entry name" value="GTP-bd"/>
</dbReference>
<gene>
    <name evidence="4" type="primary">hydF</name>
    <name evidence="4" type="ORF">IAB78_03900</name>
</gene>
<dbReference type="Pfam" id="PF18133">
    <property type="entry name" value="HydF_tetramer"/>
    <property type="match status" value="1"/>
</dbReference>
<dbReference type="Gene3D" id="3.40.50.11410">
    <property type="match status" value="1"/>
</dbReference>
<protein>
    <submittedName>
        <fullName evidence="4">[FeFe] hydrogenase H-cluster maturation GTPase HydF</fullName>
    </submittedName>
</protein>
<reference evidence="4" key="1">
    <citation type="submission" date="2020-10" db="EMBL/GenBank/DDBJ databases">
        <authorList>
            <person name="Gilroy R."/>
        </authorList>
    </citation>
    <scope>NUCLEOTIDE SEQUENCE</scope>
    <source>
        <strain evidence="4">B2-16538</strain>
    </source>
</reference>
<feature type="domain" description="Hydrogen maturase F dimerization" evidence="2">
    <location>
        <begin position="201"/>
        <end position="297"/>
    </location>
</feature>
<dbReference type="GO" id="GO:0005737">
    <property type="term" value="C:cytoplasm"/>
    <property type="evidence" value="ECO:0007669"/>
    <property type="project" value="TreeGrafter"/>
</dbReference>
<accession>A0A9D9J2W3</accession>
<evidence type="ECO:0000313" key="4">
    <source>
        <dbReference type="EMBL" id="MBO8485551.1"/>
    </source>
</evidence>
<evidence type="ECO:0000313" key="5">
    <source>
        <dbReference type="Proteomes" id="UP000823750"/>
    </source>
</evidence>
<dbReference type="InterPro" id="IPR005225">
    <property type="entry name" value="Small_GTP-bd"/>
</dbReference>
<feature type="domain" description="G" evidence="1">
    <location>
        <begin position="30"/>
        <end position="121"/>
    </location>
</feature>
<dbReference type="NCBIfam" id="TIGR00231">
    <property type="entry name" value="small_GTP"/>
    <property type="match status" value="1"/>
</dbReference>
<reference evidence="4" key="2">
    <citation type="journal article" date="2021" name="PeerJ">
        <title>Extensive microbial diversity within the chicken gut microbiome revealed by metagenomics and culture.</title>
        <authorList>
            <person name="Gilroy R."/>
            <person name="Ravi A."/>
            <person name="Getino M."/>
            <person name="Pursley I."/>
            <person name="Horton D.L."/>
            <person name="Alikhan N.F."/>
            <person name="Baker D."/>
            <person name="Gharbi K."/>
            <person name="Hall N."/>
            <person name="Watson M."/>
            <person name="Adriaenssens E.M."/>
            <person name="Foster-Nyarko E."/>
            <person name="Jarju S."/>
            <person name="Secka A."/>
            <person name="Antonio M."/>
            <person name="Oren A."/>
            <person name="Chaudhuri R.R."/>
            <person name="La Ragione R."/>
            <person name="Hildebrand F."/>
            <person name="Pallen M.J."/>
        </authorList>
    </citation>
    <scope>NUCLEOTIDE SEQUENCE</scope>
    <source>
        <strain evidence="4">B2-16538</strain>
    </source>
</reference>
<evidence type="ECO:0000259" key="2">
    <source>
        <dbReference type="Pfam" id="PF18128"/>
    </source>
</evidence>
<dbReference type="GO" id="GO:0005525">
    <property type="term" value="F:GTP binding"/>
    <property type="evidence" value="ECO:0007669"/>
    <property type="project" value="InterPro"/>
</dbReference>
<dbReference type="GO" id="GO:0002098">
    <property type="term" value="P:tRNA wobble uridine modification"/>
    <property type="evidence" value="ECO:0007669"/>
    <property type="project" value="TreeGrafter"/>
</dbReference>
<sequence length="423" mass="45478">MDTSNKDSLTGRKECASALTASAPASERLHIVIIGKRNSGKSTLVNALTGQETSVVSAVPGTTTDPVRKAMEIPGIGPCLFIDTAGIDDNDGALGKMRVERTMKAVSGADIAIYIFTCCDGEEKAWYRRICTTGIPVIPVLNPGCPAEGLPDRHGREKAVMDTAGEPPVILNALTGNGIEKIYSAISGKLPAEHGDISITGSLAKGGDTVLLVMPQDMEAPKGRLILPQVQTIRELLDKKCTAICCTPETMDDALRSLTQPPHLIITDSQAFQQVWDRKPEESMITSFSILFAGYKGDIRAFMEGAEALGRLSPSSHVLIAEACTHAPASEDIGRVKIPEMLRRRFGDSIRIDIVAGTDFPDDLTGYDIVIHCGACMFSRKLMMERIASARRQNTPITNYGMTIAWAKGILGKVAIPVRQESV</sequence>
<dbReference type="InterPro" id="IPR040644">
    <property type="entry name" value="HydF_tetramer"/>
</dbReference>
<dbReference type="Proteomes" id="UP000823750">
    <property type="component" value="Unassembled WGS sequence"/>
</dbReference>